<evidence type="ECO:0000259" key="5">
    <source>
        <dbReference type="PROSITE" id="PS50305"/>
    </source>
</evidence>
<evidence type="ECO:0000313" key="7">
    <source>
        <dbReference type="EMBL" id="KGK37269.1"/>
    </source>
</evidence>
<dbReference type="VEuPathDB" id="FungiDB:C5L36_0A06260"/>
<keyword evidence="11" id="KW-1185">Reference proteome</keyword>
<dbReference type="GO" id="GO:0005634">
    <property type="term" value="C:nucleus"/>
    <property type="evidence" value="ECO:0007669"/>
    <property type="project" value="TreeGrafter"/>
</dbReference>
<dbReference type="Pfam" id="PF02146">
    <property type="entry name" value="SIR2"/>
    <property type="match status" value="1"/>
</dbReference>
<dbReference type="InterPro" id="IPR003000">
    <property type="entry name" value="Sirtuin"/>
</dbReference>
<dbReference type="PANTHER" id="PTHR11085">
    <property type="entry name" value="NAD-DEPENDENT PROTEIN DEACYLASE SIRTUIN-5, MITOCHONDRIAL-RELATED"/>
    <property type="match status" value="1"/>
</dbReference>
<feature type="binding site" evidence="4">
    <location>
        <position position="141"/>
    </location>
    <ligand>
        <name>Zn(2+)</name>
        <dbReference type="ChEBI" id="CHEBI:29105"/>
    </ligand>
</feature>
<feature type="active site" description="Proton acceptor" evidence="4">
    <location>
        <position position="128"/>
    </location>
</feature>
<dbReference type="EMBL" id="JQFK01000040">
    <property type="protein sequence ID" value="KGK37269.1"/>
    <property type="molecule type" value="Genomic_DNA"/>
</dbReference>
<sequence length="285" mass="31909">MGEPLFEYFKSLKERSKKPSILAIVGAGLSAPSGLPASHHPNTEADIIWRNYTAIDLATPDAFDANPALVWMYYAYRRHMALNASPNRAHYLLKELSECEGLEFLTISQNMDGLSRRAGHFKRLVEFHGSLFSVKCTNFSCFYQATNYDDPLTPLLDVETWGDSLPKITELSQLPTCPLCGDLLRPGVVWFGESLPLYVVDQVDEFIIGHGIDLLIIVGTSHSIWPVSSYIDIAHNQGGNIAVFNTQPDDIRSTYDDETTVWEFIGDCSSTLPKVFNPIINLYKK</sequence>
<evidence type="ECO:0000313" key="6">
    <source>
        <dbReference type="EMBL" id="AWU74032.1"/>
    </source>
</evidence>
<reference evidence="6 11" key="4">
    <citation type="submission" date="2018-06" db="EMBL/GenBank/DDBJ databases">
        <title>Population genomics shows no distinction between pathogenic Candida krusei and environmental Pichia kudriavzevii: One species, four names.</title>
        <authorList>
            <person name="Douglass A.P."/>
            <person name="Offei B."/>
            <person name="Braun-Galleani S."/>
            <person name="Coughlan A.Y."/>
            <person name="Martos A."/>
            <person name="Ortiz-Merino R.A."/>
            <person name="Byrne K.P."/>
            <person name="Wolfe K.H."/>
        </authorList>
    </citation>
    <scope>NUCLEOTIDE SEQUENCE [LARGE SCALE GENOMIC DNA]</scope>
    <source>
        <strain evidence="6 11">CBS573</strain>
    </source>
</reference>
<dbReference type="InterPro" id="IPR026590">
    <property type="entry name" value="Ssirtuin_cat_dom"/>
</dbReference>
<reference evidence="7" key="2">
    <citation type="submission" date="2014-08" db="EMBL/GenBank/DDBJ databases">
        <title>Exploiting Issatchenkia orientalis SD108 for Succinic Acid Production.</title>
        <authorList>
            <person name="Xiao H."/>
            <person name="Shao Z."/>
            <person name="Jiang Y."/>
            <person name="Dole S."/>
            <person name="Zhao H."/>
        </authorList>
    </citation>
    <scope>NUCLEOTIDE SEQUENCE [LARGE SCALE GENOMIC DNA]</scope>
    <source>
        <strain evidence="7">SD108</strain>
    </source>
</reference>
<feature type="binding site" evidence="4">
    <location>
        <position position="177"/>
    </location>
    <ligand>
        <name>Zn(2+)</name>
        <dbReference type="ChEBI" id="CHEBI:29105"/>
    </ligand>
</feature>
<dbReference type="eggNOG" id="KOG2684">
    <property type="taxonomic scope" value="Eukaryota"/>
</dbReference>
<evidence type="ECO:0000313" key="9">
    <source>
        <dbReference type="Proteomes" id="UP000029867"/>
    </source>
</evidence>
<accession>A0A099NZ11</accession>
<dbReference type="PROSITE" id="PS50305">
    <property type="entry name" value="SIRTUIN"/>
    <property type="match status" value="1"/>
</dbReference>
<feature type="binding site" evidence="4">
    <location>
        <position position="136"/>
    </location>
    <ligand>
        <name>Zn(2+)</name>
        <dbReference type="ChEBI" id="CHEBI:29105"/>
    </ligand>
</feature>
<proteinExistence type="inferred from homology"/>
<keyword evidence="4" id="KW-0862">Zinc</keyword>
<dbReference type="EMBL" id="NHMM01000002">
    <property type="protein sequence ID" value="OUT23509.1"/>
    <property type="molecule type" value="Genomic_DNA"/>
</dbReference>
<dbReference type="GeneID" id="40381742"/>
<dbReference type="InterPro" id="IPR026591">
    <property type="entry name" value="Sirtuin_cat_small_dom_sf"/>
</dbReference>
<protein>
    <recommendedName>
        <fullName evidence="5">Deacetylase sirtuin-type domain-containing protein</fullName>
    </recommendedName>
</protein>
<evidence type="ECO:0000256" key="3">
    <source>
        <dbReference type="ARBA" id="ARBA00023027"/>
    </source>
</evidence>
<dbReference type="InterPro" id="IPR050134">
    <property type="entry name" value="NAD-dep_sirtuin_deacylases"/>
</dbReference>
<dbReference type="Gene3D" id="3.30.1600.10">
    <property type="entry name" value="SIR2/SIRT2 'Small Domain"/>
    <property type="match status" value="1"/>
</dbReference>
<feature type="binding site" evidence="4">
    <location>
        <position position="180"/>
    </location>
    <ligand>
        <name>Zn(2+)</name>
        <dbReference type="ChEBI" id="CHEBI:29105"/>
    </ligand>
</feature>
<dbReference type="GO" id="GO:0046872">
    <property type="term" value="F:metal ion binding"/>
    <property type="evidence" value="ECO:0007669"/>
    <property type="project" value="UniProtKB-KW"/>
</dbReference>
<dbReference type="Proteomes" id="UP000249293">
    <property type="component" value="Chromosome 1"/>
</dbReference>
<dbReference type="GO" id="GO:0070403">
    <property type="term" value="F:NAD+ binding"/>
    <property type="evidence" value="ECO:0007669"/>
    <property type="project" value="InterPro"/>
</dbReference>
<evidence type="ECO:0000313" key="10">
    <source>
        <dbReference type="Proteomes" id="UP000195871"/>
    </source>
</evidence>
<dbReference type="Proteomes" id="UP000195871">
    <property type="component" value="Unassembled WGS sequence"/>
</dbReference>
<dbReference type="GO" id="GO:0017136">
    <property type="term" value="F:histone deacetylase activity, NAD-dependent"/>
    <property type="evidence" value="ECO:0007669"/>
    <property type="project" value="TreeGrafter"/>
</dbReference>
<dbReference type="SUPFAM" id="SSF52467">
    <property type="entry name" value="DHS-like NAD/FAD-binding domain"/>
    <property type="match status" value="1"/>
</dbReference>
<dbReference type="Proteomes" id="UP000029867">
    <property type="component" value="Unassembled WGS sequence"/>
</dbReference>
<dbReference type="InterPro" id="IPR029035">
    <property type="entry name" value="DHS-like_NAD/FAD-binding_dom"/>
</dbReference>
<dbReference type="KEGG" id="pkz:C5L36_0A06260"/>
<keyword evidence="4" id="KW-0479">Metal-binding</keyword>
<keyword evidence="3" id="KW-0520">NAD</keyword>
<evidence type="ECO:0000256" key="2">
    <source>
        <dbReference type="ARBA" id="ARBA00022679"/>
    </source>
</evidence>
<feature type="domain" description="Deacetylase sirtuin-type" evidence="5">
    <location>
        <begin position="1"/>
        <end position="285"/>
    </location>
</feature>
<reference evidence="9" key="1">
    <citation type="journal article" date="2014" name="Microb. Cell Fact.">
        <title>Exploiting Issatchenkia orientalis SD108 for succinic acid production.</title>
        <authorList>
            <person name="Xiao H."/>
            <person name="Shao Z."/>
            <person name="Jiang Y."/>
            <person name="Dole S."/>
            <person name="Zhao H."/>
        </authorList>
    </citation>
    <scope>NUCLEOTIDE SEQUENCE [LARGE SCALE GENOMIC DNA]</scope>
    <source>
        <strain evidence="9">SD108</strain>
    </source>
</reference>
<dbReference type="Gene3D" id="3.40.50.1220">
    <property type="entry name" value="TPP-binding domain"/>
    <property type="match status" value="1"/>
</dbReference>
<organism evidence="7 9">
    <name type="scientific">Pichia kudriavzevii</name>
    <name type="common">Yeast</name>
    <name type="synonym">Issatchenkia orientalis</name>
    <dbReference type="NCBI Taxonomy" id="4909"/>
    <lineage>
        <taxon>Eukaryota</taxon>
        <taxon>Fungi</taxon>
        <taxon>Dikarya</taxon>
        <taxon>Ascomycota</taxon>
        <taxon>Saccharomycotina</taxon>
        <taxon>Pichiomycetes</taxon>
        <taxon>Pichiales</taxon>
        <taxon>Pichiaceae</taxon>
        <taxon>Pichia</taxon>
    </lineage>
</organism>
<keyword evidence="2" id="KW-0808">Transferase</keyword>
<name>A0A099NZ11_PICKU</name>
<dbReference type="OrthoDB" id="424302at2759"/>
<dbReference type="RefSeq" id="XP_029319509.1">
    <property type="nucleotide sequence ID" value="XM_029463649.1"/>
</dbReference>
<dbReference type="EMBL" id="CP028773">
    <property type="protein sequence ID" value="AWU74032.1"/>
    <property type="molecule type" value="Genomic_DNA"/>
</dbReference>
<gene>
    <name evidence="6" type="ORF">C5L36_0A06260</name>
    <name evidence="8" type="ORF">CAS74_001829</name>
    <name evidence="7" type="ORF">JL09_g3588</name>
</gene>
<dbReference type="STRING" id="4909.A0A099NZ11"/>
<evidence type="ECO:0000313" key="8">
    <source>
        <dbReference type="EMBL" id="OUT23509.1"/>
    </source>
</evidence>
<comment type="similarity">
    <text evidence="1">Belongs to the sirtuin family. Class I subfamily.</text>
</comment>
<reference evidence="8 10" key="3">
    <citation type="submission" date="2017-05" db="EMBL/GenBank/DDBJ databases">
        <title>The Genome Sequence of Candida krusei Ckrusei653.</title>
        <authorList>
            <person name="Cuomo C."/>
            <person name="Forche A."/>
            <person name="Young S."/>
            <person name="Abouelleil A."/>
            <person name="Cao P."/>
            <person name="Chapman S."/>
            <person name="Cusick C."/>
            <person name="Shea T."/>
            <person name="Nusbaum C."/>
            <person name="Birren B."/>
        </authorList>
    </citation>
    <scope>NUCLEOTIDE SEQUENCE [LARGE SCALE GENOMIC DNA]</scope>
    <source>
        <strain evidence="8 10">Ckrusei653</strain>
    </source>
</reference>
<evidence type="ECO:0000256" key="4">
    <source>
        <dbReference type="PROSITE-ProRule" id="PRU00236"/>
    </source>
</evidence>
<dbReference type="PANTHER" id="PTHR11085:SF10">
    <property type="entry name" value="NAD-DEPENDENT PROTEIN DEACYLASE SIRTUIN-5, MITOCHONDRIAL-RELATED"/>
    <property type="match status" value="1"/>
</dbReference>
<evidence type="ECO:0000256" key="1">
    <source>
        <dbReference type="ARBA" id="ARBA00006924"/>
    </source>
</evidence>
<evidence type="ECO:0000313" key="11">
    <source>
        <dbReference type="Proteomes" id="UP000249293"/>
    </source>
</evidence>
<dbReference type="AlphaFoldDB" id="A0A099NZ11"/>
<dbReference type="HOGENOM" id="CLU_023643_3_1_1"/>